<comment type="caution">
    <text evidence="3">The sequence shown here is derived from an EMBL/GenBank/DDBJ whole genome shotgun (WGS) entry which is preliminary data.</text>
</comment>
<keyword evidence="1" id="KW-0472">Membrane</keyword>
<keyword evidence="1" id="KW-0812">Transmembrane</keyword>
<keyword evidence="1" id="KW-1133">Transmembrane helix</keyword>
<name>A0ABR5IF89_9ACTN</name>
<dbReference type="EMBL" id="LDTZ01000014">
    <property type="protein sequence ID" value="KNA92372.1"/>
    <property type="molecule type" value="Genomic_DNA"/>
</dbReference>
<dbReference type="Pfam" id="PF13785">
    <property type="entry name" value="DUF4178"/>
    <property type="match status" value="1"/>
</dbReference>
<accession>A0ABR5IF89</accession>
<dbReference type="Proteomes" id="UP000037247">
    <property type="component" value="Unassembled WGS sequence"/>
</dbReference>
<evidence type="ECO:0000313" key="3">
    <source>
        <dbReference type="EMBL" id="KNA92372.1"/>
    </source>
</evidence>
<protein>
    <recommendedName>
        <fullName evidence="2">DUF4178 domain-containing protein</fullName>
    </recommendedName>
</protein>
<dbReference type="RefSeq" id="WP_049697599.1">
    <property type="nucleotide sequence ID" value="NZ_JAQDQF010000002.1"/>
</dbReference>
<proteinExistence type="predicted"/>
<keyword evidence="4" id="KW-1185">Reference proteome</keyword>
<evidence type="ECO:0000313" key="4">
    <source>
        <dbReference type="Proteomes" id="UP000037247"/>
    </source>
</evidence>
<evidence type="ECO:0000256" key="1">
    <source>
        <dbReference type="SAM" id="Phobius"/>
    </source>
</evidence>
<sequence length="211" mass="23660">MEFLLIIVIALLAIIVVVLVFNVLSKRKREQAERDALYSRTYQPRDPFSTADDDAVRGDPRQLKPGDLVEIRGETFAVRGALKLSQDGFSWAENFLDTGLGRKAWISVEDDPDLEVVLWQELSGVTVTPGPAYVDLEGRRYTNDEAGSAQFTSFGTTGLAQVGRMRYHDYEAGGDRLSFEDYGSGWECARGQVLDRSEYRIYPSNPGPEQR</sequence>
<gene>
    <name evidence="3" type="ORF">ABW18_03235</name>
</gene>
<reference evidence="3 4" key="1">
    <citation type="submission" date="2015-05" db="EMBL/GenBank/DDBJ databases">
        <title>Draft genome sequence of the bacterium Gordonia jacobaea a new member of the Gordonia genus.</title>
        <authorList>
            <person name="Jimenez-Galisteo G."/>
            <person name="Dominguez A."/>
            <person name="Munoz E."/>
            <person name="Vinas M."/>
        </authorList>
    </citation>
    <scope>NUCLEOTIDE SEQUENCE [LARGE SCALE GENOMIC DNA]</scope>
    <source>
        <strain evidence="4">mv1</strain>
    </source>
</reference>
<evidence type="ECO:0000259" key="2">
    <source>
        <dbReference type="Pfam" id="PF13785"/>
    </source>
</evidence>
<feature type="transmembrane region" description="Helical" evidence="1">
    <location>
        <begin position="6"/>
        <end position="24"/>
    </location>
</feature>
<dbReference type="InterPro" id="IPR025235">
    <property type="entry name" value="DUF4178"/>
</dbReference>
<organism evidence="3 4">
    <name type="scientific">Gordonia jacobaea</name>
    <dbReference type="NCBI Taxonomy" id="122202"/>
    <lineage>
        <taxon>Bacteria</taxon>
        <taxon>Bacillati</taxon>
        <taxon>Actinomycetota</taxon>
        <taxon>Actinomycetes</taxon>
        <taxon>Mycobacteriales</taxon>
        <taxon>Gordoniaceae</taxon>
        <taxon>Gordonia</taxon>
    </lineage>
</organism>
<feature type="domain" description="DUF4178" evidence="2">
    <location>
        <begin position="64"/>
        <end position="195"/>
    </location>
</feature>